<dbReference type="Gene3D" id="3.90.850.10">
    <property type="entry name" value="Fumarylacetoacetase-like, C-terminal domain"/>
    <property type="match status" value="1"/>
</dbReference>
<reference evidence="1 2" key="1">
    <citation type="journal article" date="2021" name="Microbiol. Resour. Announc.">
        <title>Complete Genome Sequences of Two Rhodococcus sp. Strains with Large and Linear Chromosomes, Isolated from Apple Rhizosphere.</title>
        <authorList>
            <person name="Benning S."/>
            <person name="Brugnone N."/>
            <person name="Siani R."/>
            <person name="Kublik S."/>
            <person name="Schloter M."/>
            <person name="Rad V."/>
        </authorList>
    </citation>
    <scope>NUCLEOTIDE SEQUENCE [LARGE SCALE GENOMIC DNA]</scope>
    <source>
        <strain evidence="1 2">R79</strain>
    </source>
</reference>
<keyword evidence="1" id="KW-0614">Plasmid</keyword>
<reference evidence="1 2" key="2">
    <citation type="journal article" date="2022" name="Arch. Microbiol.">
        <title>Rhodococcus pseudokoreensis sp. nov. isolated from the rhizosphere of young M26 apple rootstocks.</title>
        <authorList>
            <person name="Kampfer P."/>
            <person name="Glaeser S.P."/>
            <person name="Blom J."/>
            <person name="Wolf J."/>
            <person name="Benning S."/>
            <person name="Schloter M."/>
            <person name="Neumann-Schaal M."/>
        </authorList>
    </citation>
    <scope>NUCLEOTIDE SEQUENCE [LARGE SCALE GENOMIC DNA]</scope>
    <source>
        <strain evidence="1 2">R79</strain>
    </source>
</reference>
<evidence type="ECO:0000313" key="1">
    <source>
        <dbReference type="EMBL" id="QSE87798.1"/>
    </source>
</evidence>
<accession>A0A974VZR8</accession>
<dbReference type="Proteomes" id="UP000662986">
    <property type="component" value="Plasmid unnamed3"/>
</dbReference>
<protein>
    <submittedName>
        <fullName evidence="1">Uncharacterized protein</fullName>
    </submittedName>
</protein>
<name>A0A974VZR8_9NOCA</name>
<dbReference type="EMBL" id="CP070616">
    <property type="protein sequence ID" value="QSE87798.1"/>
    <property type="molecule type" value="Genomic_DNA"/>
</dbReference>
<evidence type="ECO:0000313" key="2">
    <source>
        <dbReference type="Proteomes" id="UP000662986"/>
    </source>
</evidence>
<dbReference type="RefSeq" id="WP_206004564.1">
    <property type="nucleotide sequence ID" value="NZ_CP070616.1"/>
</dbReference>
<sequence length="142" mass="14743">MRLASVAIAGTDHVVVAVPDQDRVVTLADLYAKAGLGDAPATVKTLLKAGADEWAKVRQAYQGIADAPSVSLDELTWLPPVPDTGKILCAAMNNSLLTRGAHVEAAAPMFFLKPPSAMVGHGDNIEIIPTTTVSPSLNSKSA</sequence>
<dbReference type="InterPro" id="IPR036663">
    <property type="entry name" value="Fumarylacetoacetase_C_sf"/>
</dbReference>
<keyword evidence="2" id="KW-1185">Reference proteome</keyword>
<dbReference type="SUPFAM" id="SSF56529">
    <property type="entry name" value="FAH"/>
    <property type="match status" value="1"/>
</dbReference>
<gene>
    <name evidence="1" type="ORF">JWS13_03785</name>
</gene>
<organism evidence="1 2">
    <name type="scientific">Rhodococcus pseudokoreensis</name>
    <dbReference type="NCBI Taxonomy" id="2811421"/>
    <lineage>
        <taxon>Bacteria</taxon>
        <taxon>Bacillati</taxon>
        <taxon>Actinomycetota</taxon>
        <taxon>Actinomycetes</taxon>
        <taxon>Mycobacteriales</taxon>
        <taxon>Nocardiaceae</taxon>
        <taxon>Rhodococcus</taxon>
    </lineage>
</organism>
<geneLocation type="plasmid" evidence="1 2">
    <name>unnamed3</name>
</geneLocation>
<proteinExistence type="predicted"/>